<dbReference type="PANTHER" id="PTHR30055:SF234">
    <property type="entry name" value="HTH-TYPE TRANSCRIPTIONAL REGULATOR BETI"/>
    <property type="match status" value="1"/>
</dbReference>
<dbReference type="PROSITE" id="PS01081">
    <property type="entry name" value="HTH_TETR_1"/>
    <property type="match status" value="1"/>
</dbReference>
<feature type="region of interest" description="Disordered" evidence="5">
    <location>
        <begin position="1"/>
        <end position="30"/>
    </location>
</feature>
<sequence>MSTPLAPGAQASGSQLGRPTSLSQESTRRRLSAQQAETVAKLTDAAVEVLRIEGFDGLTVRAVAKRAGVAPATAYTYFSSKSHLVAEVFWRRLAQGVAEPDPALAPADRVVALLRSVALIVTGDGDLGGAVTVALLGADPDVEHLRVRIGGFMRRQLAAALDVDPENPGPIVEALEMLYAGGLVQAGMGHMSYEDTAERLTETALLIMRADAKSP</sequence>
<dbReference type="EMBL" id="BAAAVS010000053">
    <property type="protein sequence ID" value="GAA3044549.1"/>
    <property type="molecule type" value="Genomic_DNA"/>
</dbReference>
<dbReference type="PANTHER" id="PTHR30055">
    <property type="entry name" value="HTH-TYPE TRANSCRIPTIONAL REGULATOR RUTR"/>
    <property type="match status" value="1"/>
</dbReference>
<dbReference type="PROSITE" id="PS50977">
    <property type="entry name" value="HTH_TETR_2"/>
    <property type="match status" value="1"/>
</dbReference>
<dbReference type="Pfam" id="PF00440">
    <property type="entry name" value="TetR_N"/>
    <property type="match status" value="1"/>
</dbReference>
<comment type="caution">
    <text evidence="7">The sequence shown here is derived from an EMBL/GenBank/DDBJ whole genome shotgun (WGS) entry which is preliminary data.</text>
</comment>
<gene>
    <name evidence="7" type="ORF">GCM10010528_24830</name>
</gene>
<evidence type="ECO:0000256" key="3">
    <source>
        <dbReference type="ARBA" id="ARBA00023163"/>
    </source>
</evidence>
<feature type="domain" description="HTH tetR-type" evidence="6">
    <location>
        <begin position="36"/>
        <end position="96"/>
    </location>
</feature>
<protein>
    <submittedName>
        <fullName evidence="7">TetR/AcrR family transcriptional regulator</fullName>
    </submittedName>
</protein>
<keyword evidence="3" id="KW-0804">Transcription</keyword>
<evidence type="ECO:0000256" key="1">
    <source>
        <dbReference type="ARBA" id="ARBA00023015"/>
    </source>
</evidence>
<dbReference type="InterPro" id="IPR009057">
    <property type="entry name" value="Homeodomain-like_sf"/>
</dbReference>
<proteinExistence type="predicted"/>
<evidence type="ECO:0000313" key="8">
    <source>
        <dbReference type="Proteomes" id="UP001501035"/>
    </source>
</evidence>
<dbReference type="SUPFAM" id="SSF46689">
    <property type="entry name" value="Homeodomain-like"/>
    <property type="match status" value="1"/>
</dbReference>
<accession>A0ABP6LK02</accession>
<evidence type="ECO:0000313" key="7">
    <source>
        <dbReference type="EMBL" id="GAA3044549.1"/>
    </source>
</evidence>
<dbReference type="InterPro" id="IPR023772">
    <property type="entry name" value="DNA-bd_HTH_TetR-type_CS"/>
</dbReference>
<organism evidence="7 8">
    <name type="scientific">Gordonia defluvii</name>
    <dbReference type="NCBI Taxonomy" id="283718"/>
    <lineage>
        <taxon>Bacteria</taxon>
        <taxon>Bacillati</taxon>
        <taxon>Actinomycetota</taxon>
        <taxon>Actinomycetes</taxon>
        <taxon>Mycobacteriales</taxon>
        <taxon>Gordoniaceae</taxon>
        <taxon>Gordonia</taxon>
    </lineage>
</organism>
<dbReference type="RefSeq" id="WP_290706566.1">
    <property type="nucleotide sequence ID" value="NZ_BAAAVS010000053.1"/>
</dbReference>
<feature type="DNA-binding region" description="H-T-H motif" evidence="4">
    <location>
        <begin position="59"/>
        <end position="78"/>
    </location>
</feature>
<evidence type="ECO:0000259" key="6">
    <source>
        <dbReference type="PROSITE" id="PS50977"/>
    </source>
</evidence>
<keyword evidence="2 4" id="KW-0238">DNA-binding</keyword>
<feature type="compositionally biased region" description="Polar residues" evidence="5">
    <location>
        <begin position="11"/>
        <end position="25"/>
    </location>
</feature>
<dbReference type="Proteomes" id="UP001501035">
    <property type="component" value="Unassembled WGS sequence"/>
</dbReference>
<reference evidence="8" key="1">
    <citation type="journal article" date="2019" name="Int. J. Syst. Evol. Microbiol.">
        <title>The Global Catalogue of Microorganisms (GCM) 10K type strain sequencing project: providing services to taxonomists for standard genome sequencing and annotation.</title>
        <authorList>
            <consortium name="The Broad Institute Genomics Platform"/>
            <consortium name="The Broad Institute Genome Sequencing Center for Infectious Disease"/>
            <person name="Wu L."/>
            <person name="Ma J."/>
        </authorList>
    </citation>
    <scope>NUCLEOTIDE SEQUENCE [LARGE SCALE GENOMIC DNA]</scope>
    <source>
        <strain evidence="8">JCM 14234</strain>
    </source>
</reference>
<name>A0ABP6LK02_9ACTN</name>
<dbReference type="Gene3D" id="1.10.357.10">
    <property type="entry name" value="Tetracycline Repressor, domain 2"/>
    <property type="match status" value="1"/>
</dbReference>
<dbReference type="PRINTS" id="PR00455">
    <property type="entry name" value="HTHTETR"/>
</dbReference>
<evidence type="ECO:0000256" key="5">
    <source>
        <dbReference type="SAM" id="MobiDB-lite"/>
    </source>
</evidence>
<dbReference type="InterPro" id="IPR001647">
    <property type="entry name" value="HTH_TetR"/>
</dbReference>
<dbReference type="InterPro" id="IPR050109">
    <property type="entry name" value="HTH-type_TetR-like_transc_reg"/>
</dbReference>
<keyword evidence="1" id="KW-0805">Transcription regulation</keyword>
<evidence type="ECO:0000256" key="4">
    <source>
        <dbReference type="PROSITE-ProRule" id="PRU00335"/>
    </source>
</evidence>
<keyword evidence="8" id="KW-1185">Reference proteome</keyword>
<evidence type="ECO:0000256" key="2">
    <source>
        <dbReference type="ARBA" id="ARBA00023125"/>
    </source>
</evidence>